<gene>
    <name evidence="1" type="primary">MLCB628.20c</name>
</gene>
<name>O33091_MYCLR</name>
<evidence type="ECO:0000313" key="1">
    <source>
        <dbReference type="EMBL" id="CAA75207.1"/>
    </source>
</evidence>
<organism evidence="1">
    <name type="scientific">Mycobacterium leprae</name>
    <dbReference type="NCBI Taxonomy" id="1769"/>
    <lineage>
        <taxon>Bacteria</taxon>
        <taxon>Bacillati</taxon>
        <taxon>Actinomycetota</taxon>
        <taxon>Actinomycetes</taxon>
        <taxon>Mycobacteriales</taxon>
        <taxon>Mycobacteriaceae</taxon>
        <taxon>Mycobacterium</taxon>
    </lineage>
</organism>
<dbReference type="AlphaFoldDB" id="O33091"/>
<reference evidence="1" key="2">
    <citation type="submission" date="1997-08" db="EMBL/GenBank/DDBJ databases">
        <authorList>
            <person name="Eiglmeier K."/>
            <person name="Garnier T."/>
            <person name="De Rossi E."/>
            <person name="Fsihi H."/>
            <person name="Cole S.T."/>
        </authorList>
    </citation>
    <scope>NUCLEOTIDE SEQUENCE</scope>
</reference>
<proteinExistence type="predicted"/>
<protein>
    <submittedName>
        <fullName evidence="1">Uncharacterized protein MLCB628.20c</fullName>
    </submittedName>
</protein>
<sequence length="122" mass="13065">MSGPLASGRAGLVNDVVGVEVTTDGMLTVCYMLVVTDRLHLVAFPTALGIRINDSSDRNYQPWSGNGCNVTLPPREFRDANGQPYPKLAAMADTSNRPDREWRLGSGVAMLATTTGPGVETR</sequence>
<dbReference type="PIR" id="T10039">
    <property type="entry name" value="T10039"/>
</dbReference>
<accession>O33091</accession>
<dbReference type="EMBL" id="Y14967">
    <property type="protein sequence ID" value="CAA75207.1"/>
    <property type="molecule type" value="Genomic_DNA"/>
</dbReference>
<reference evidence="1" key="1">
    <citation type="journal article" date="1993" name="Mol. Microbiol.">
        <title>Use of an ordered cosmid library to deduce the genomic organization of Mycobacterium leprae.</title>
        <authorList>
            <person name="Eiglmeier K."/>
            <person name="Honore N."/>
            <person name="Woods S.A."/>
            <person name="Caudron B."/>
            <person name="Cole S.T."/>
        </authorList>
    </citation>
    <scope>NUCLEOTIDE SEQUENCE</scope>
</reference>